<organism evidence="2 3">
    <name type="scientific">Rhynocoris fuscipes</name>
    <dbReference type="NCBI Taxonomy" id="488301"/>
    <lineage>
        <taxon>Eukaryota</taxon>
        <taxon>Metazoa</taxon>
        <taxon>Ecdysozoa</taxon>
        <taxon>Arthropoda</taxon>
        <taxon>Hexapoda</taxon>
        <taxon>Insecta</taxon>
        <taxon>Pterygota</taxon>
        <taxon>Neoptera</taxon>
        <taxon>Paraneoptera</taxon>
        <taxon>Hemiptera</taxon>
        <taxon>Heteroptera</taxon>
        <taxon>Panheteroptera</taxon>
        <taxon>Cimicomorpha</taxon>
        <taxon>Reduviidae</taxon>
        <taxon>Harpactorinae</taxon>
        <taxon>Harpactorini</taxon>
        <taxon>Rhynocoris</taxon>
    </lineage>
</organism>
<accession>A0AAW1DAL1</accession>
<gene>
    <name evidence="2" type="ORF">O3M35_008681</name>
</gene>
<evidence type="ECO:0000313" key="2">
    <source>
        <dbReference type="EMBL" id="KAK9506815.1"/>
    </source>
</evidence>
<reference evidence="2 3" key="1">
    <citation type="submission" date="2022-12" db="EMBL/GenBank/DDBJ databases">
        <title>Chromosome-level genome assembly of true bugs.</title>
        <authorList>
            <person name="Ma L."/>
            <person name="Li H."/>
        </authorList>
    </citation>
    <scope>NUCLEOTIDE SEQUENCE [LARGE SCALE GENOMIC DNA]</scope>
    <source>
        <strain evidence="2">Lab_2022b</strain>
    </source>
</reference>
<keyword evidence="1" id="KW-0472">Membrane</keyword>
<sequence length="107" mass="12918">MYPNPFERKHSTIRQVIDRFLKPDSNNNLRRLNSTNSKCSTSSYGSSFNKHCRGFLYSSFLFLEGRVKKNQRSHFCFFKFDYNHRLYFGKVITLIIWIRLLFVYNSK</sequence>
<evidence type="ECO:0000313" key="3">
    <source>
        <dbReference type="Proteomes" id="UP001461498"/>
    </source>
</evidence>
<dbReference type="AlphaFoldDB" id="A0AAW1DAL1"/>
<name>A0AAW1DAL1_9HEMI</name>
<dbReference type="EMBL" id="JAPXFL010000005">
    <property type="protein sequence ID" value="KAK9506815.1"/>
    <property type="molecule type" value="Genomic_DNA"/>
</dbReference>
<keyword evidence="3" id="KW-1185">Reference proteome</keyword>
<protein>
    <recommendedName>
        <fullName evidence="4">Maturase K</fullName>
    </recommendedName>
</protein>
<dbReference type="Proteomes" id="UP001461498">
    <property type="component" value="Unassembled WGS sequence"/>
</dbReference>
<evidence type="ECO:0000256" key="1">
    <source>
        <dbReference type="SAM" id="Phobius"/>
    </source>
</evidence>
<comment type="caution">
    <text evidence="2">The sequence shown here is derived from an EMBL/GenBank/DDBJ whole genome shotgun (WGS) entry which is preliminary data.</text>
</comment>
<evidence type="ECO:0008006" key="4">
    <source>
        <dbReference type="Google" id="ProtNLM"/>
    </source>
</evidence>
<feature type="transmembrane region" description="Helical" evidence="1">
    <location>
        <begin position="87"/>
        <end position="104"/>
    </location>
</feature>
<proteinExistence type="predicted"/>
<keyword evidence="1" id="KW-1133">Transmembrane helix</keyword>
<keyword evidence="1" id="KW-0812">Transmembrane</keyword>